<keyword evidence="7" id="KW-0325">Glycoprotein</keyword>
<keyword evidence="13" id="KW-1185">Reference proteome</keyword>
<protein>
    <recommendedName>
        <fullName evidence="11">Bifunctional inhibitor/plant lipid transfer protein/seed storage helical domain-containing protein</fullName>
    </recommendedName>
</protein>
<feature type="compositionally biased region" description="Low complexity" evidence="9">
    <location>
        <begin position="132"/>
        <end position="148"/>
    </location>
</feature>
<evidence type="ECO:0000256" key="6">
    <source>
        <dbReference type="ARBA" id="ARBA00023157"/>
    </source>
</evidence>
<keyword evidence="6" id="KW-1015">Disulfide bond</keyword>
<keyword evidence="4" id="KW-0336">GPI-anchor</keyword>
<comment type="similarity">
    <text evidence="2">Belongs to the plant LTP family.</text>
</comment>
<keyword evidence="8" id="KW-0449">Lipoprotein</keyword>
<dbReference type="InterPro" id="IPR016140">
    <property type="entry name" value="Bifunc_inhib/LTP/seed_store"/>
</dbReference>
<feature type="signal peptide" evidence="10">
    <location>
        <begin position="1"/>
        <end position="24"/>
    </location>
</feature>
<keyword evidence="4" id="KW-0472">Membrane</keyword>
<evidence type="ECO:0000256" key="5">
    <source>
        <dbReference type="ARBA" id="ARBA00022729"/>
    </source>
</evidence>
<comment type="caution">
    <text evidence="12">The sequence shown here is derived from an EMBL/GenBank/DDBJ whole genome shotgun (WGS) entry which is preliminary data.</text>
</comment>
<dbReference type="CDD" id="cd00010">
    <property type="entry name" value="AAI_LTSS"/>
    <property type="match status" value="1"/>
</dbReference>
<organism evidence="12 13">
    <name type="scientific">Lithospermum erythrorhizon</name>
    <name type="common">Purple gromwell</name>
    <name type="synonym">Lithospermum officinale var. erythrorhizon</name>
    <dbReference type="NCBI Taxonomy" id="34254"/>
    <lineage>
        <taxon>Eukaryota</taxon>
        <taxon>Viridiplantae</taxon>
        <taxon>Streptophyta</taxon>
        <taxon>Embryophyta</taxon>
        <taxon>Tracheophyta</taxon>
        <taxon>Spermatophyta</taxon>
        <taxon>Magnoliopsida</taxon>
        <taxon>eudicotyledons</taxon>
        <taxon>Gunneridae</taxon>
        <taxon>Pentapetalae</taxon>
        <taxon>asterids</taxon>
        <taxon>lamiids</taxon>
        <taxon>Boraginales</taxon>
        <taxon>Boraginaceae</taxon>
        <taxon>Boraginoideae</taxon>
        <taxon>Lithospermeae</taxon>
        <taxon>Lithospermum</taxon>
    </lineage>
</organism>
<gene>
    <name evidence="12" type="ORF">LIER_03880</name>
</gene>
<accession>A0AAV3NUQ9</accession>
<evidence type="ECO:0000259" key="11">
    <source>
        <dbReference type="SMART" id="SM00499"/>
    </source>
</evidence>
<dbReference type="InterPro" id="IPR036312">
    <property type="entry name" value="Bifun_inhib/LTP/seed_sf"/>
</dbReference>
<reference evidence="12 13" key="1">
    <citation type="submission" date="2024-01" db="EMBL/GenBank/DDBJ databases">
        <title>The complete chloroplast genome sequence of Lithospermum erythrorhizon: insights into the phylogenetic relationship among Boraginaceae species and the maternal lineages of purple gromwells.</title>
        <authorList>
            <person name="Okada T."/>
            <person name="Watanabe K."/>
        </authorList>
    </citation>
    <scope>NUCLEOTIDE SEQUENCE [LARGE SCALE GENOMIC DNA]</scope>
</reference>
<dbReference type="SMART" id="SM00499">
    <property type="entry name" value="AAI"/>
    <property type="match status" value="1"/>
</dbReference>
<feature type="region of interest" description="Disordered" evidence="9">
    <location>
        <begin position="123"/>
        <end position="167"/>
    </location>
</feature>
<evidence type="ECO:0000256" key="10">
    <source>
        <dbReference type="SAM" id="SignalP"/>
    </source>
</evidence>
<dbReference type="EMBL" id="BAABME010000479">
    <property type="protein sequence ID" value="GAA0143125.1"/>
    <property type="molecule type" value="Genomic_DNA"/>
</dbReference>
<dbReference type="PANTHER" id="PTHR33044">
    <property type="entry name" value="BIFUNCTIONAL INHIBITOR/LIPID-TRANSFER PROTEIN/SEED STORAGE 2S ALBUMIN SUPERFAMILY PROTEIN-RELATED"/>
    <property type="match status" value="1"/>
</dbReference>
<dbReference type="Pfam" id="PF14368">
    <property type="entry name" value="LTP_2"/>
    <property type="match status" value="1"/>
</dbReference>
<dbReference type="GO" id="GO:0098552">
    <property type="term" value="C:side of membrane"/>
    <property type="evidence" value="ECO:0007669"/>
    <property type="project" value="UniProtKB-KW"/>
</dbReference>
<keyword evidence="5 10" id="KW-0732">Signal</keyword>
<evidence type="ECO:0000256" key="2">
    <source>
        <dbReference type="ARBA" id="ARBA00009748"/>
    </source>
</evidence>
<comment type="subcellular location">
    <subcellularLocation>
        <location evidence="1">Cell membrane</location>
        <topology evidence="1">Lipid-anchor</topology>
        <topology evidence="1">GPI-anchor</topology>
    </subcellularLocation>
</comment>
<dbReference type="SUPFAM" id="SSF47699">
    <property type="entry name" value="Bifunctional inhibitor/lipid-transfer protein/seed storage 2S albumin"/>
    <property type="match status" value="1"/>
</dbReference>
<evidence type="ECO:0000256" key="1">
    <source>
        <dbReference type="ARBA" id="ARBA00004609"/>
    </source>
</evidence>
<evidence type="ECO:0000313" key="13">
    <source>
        <dbReference type="Proteomes" id="UP001454036"/>
    </source>
</evidence>
<evidence type="ECO:0000256" key="4">
    <source>
        <dbReference type="ARBA" id="ARBA00022622"/>
    </source>
</evidence>
<feature type="chain" id="PRO_5043450078" description="Bifunctional inhibitor/plant lipid transfer protein/seed storage helical domain-containing protein" evidence="10">
    <location>
        <begin position="25"/>
        <end position="186"/>
    </location>
</feature>
<evidence type="ECO:0000256" key="9">
    <source>
        <dbReference type="SAM" id="MobiDB-lite"/>
    </source>
</evidence>
<keyword evidence="3" id="KW-1003">Cell membrane</keyword>
<dbReference type="AlphaFoldDB" id="A0AAV3NUQ9"/>
<evidence type="ECO:0000256" key="8">
    <source>
        <dbReference type="ARBA" id="ARBA00023288"/>
    </source>
</evidence>
<name>A0AAV3NUQ9_LITER</name>
<proteinExistence type="inferred from homology"/>
<evidence type="ECO:0000256" key="3">
    <source>
        <dbReference type="ARBA" id="ARBA00022475"/>
    </source>
</evidence>
<dbReference type="InterPro" id="IPR043325">
    <property type="entry name" value="LTSS"/>
</dbReference>
<sequence>MGNPLVPILCTTLIVWAMPILMHAQITTLCTGSMLQSFAPCTDFASKLGGSSPTQDCCTSLKYLMGNGTGCLCLIATGGVPFKSPINRDLTMSLPKACKMSGVPIECKEAPSPPPYGIAVPGLTPDGGGLTPPGLTPNAGLPGLAPPDSDLTQPLTPPGTRPTLSAATPSQKFLPTLLLVVCAALY</sequence>
<evidence type="ECO:0000313" key="12">
    <source>
        <dbReference type="EMBL" id="GAA0143125.1"/>
    </source>
</evidence>
<feature type="domain" description="Bifunctional inhibitor/plant lipid transfer protein/seed storage helical" evidence="11">
    <location>
        <begin position="30"/>
        <end position="107"/>
    </location>
</feature>
<evidence type="ECO:0000256" key="7">
    <source>
        <dbReference type="ARBA" id="ARBA00023180"/>
    </source>
</evidence>
<dbReference type="Gene3D" id="1.10.110.10">
    <property type="entry name" value="Plant lipid-transfer and hydrophobic proteins"/>
    <property type="match status" value="1"/>
</dbReference>
<dbReference type="GO" id="GO:0005886">
    <property type="term" value="C:plasma membrane"/>
    <property type="evidence" value="ECO:0007669"/>
    <property type="project" value="UniProtKB-SubCell"/>
</dbReference>
<dbReference type="Proteomes" id="UP001454036">
    <property type="component" value="Unassembled WGS sequence"/>
</dbReference>